<sequence length="88" mass="10041">MLYEMIGVNRQNCGQNRSRAERRRARRLELGHFPPPQGHKETAVDPPLRPPLHHALRFERAHTALSAKDNVARSSADSILDREDGHEV</sequence>
<proteinExistence type="predicted"/>
<comment type="caution">
    <text evidence="1">The sequence shown here is derived from an EMBL/GenBank/DDBJ whole genome shotgun (WGS) entry which is preliminary data.</text>
</comment>
<dbReference type="Proteomes" id="UP001153331">
    <property type="component" value="Unassembled WGS sequence"/>
</dbReference>
<accession>A0ACC2IRX8</accession>
<organism evidence="1 2">
    <name type="scientific">Boeremia exigua</name>
    <dbReference type="NCBI Taxonomy" id="749465"/>
    <lineage>
        <taxon>Eukaryota</taxon>
        <taxon>Fungi</taxon>
        <taxon>Dikarya</taxon>
        <taxon>Ascomycota</taxon>
        <taxon>Pezizomycotina</taxon>
        <taxon>Dothideomycetes</taxon>
        <taxon>Pleosporomycetidae</taxon>
        <taxon>Pleosporales</taxon>
        <taxon>Pleosporineae</taxon>
        <taxon>Didymellaceae</taxon>
        <taxon>Boeremia</taxon>
    </lineage>
</organism>
<evidence type="ECO:0000313" key="1">
    <source>
        <dbReference type="EMBL" id="KAJ8117823.1"/>
    </source>
</evidence>
<evidence type="ECO:0000313" key="2">
    <source>
        <dbReference type="Proteomes" id="UP001153331"/>
    </source>
</evidence>
<keyword evidence="2" id="KW-1185">Reference proteome</keyword>
<reference evidence="1" key="1">
    <citation type="submission" date="2022-11" db="EMBL/GenBank/DDBJ databases">
        <title>Genome Sequence of Boeremia exigua.</title>
        <authorList>
            <person name="Buettner E."/>
        </authorList>
    </citation>
    <scope>NUCLEOTIDE SEQUENCE</scope>
    <source>
        <strain evidence="1">CU02</strain>
    </source>
</reference>
<dbReference type="EMBL" id="JAPHNI010000040">
    <property type="protein sequence ID" value="KAJ8117823.1"/>
    <property type="molecule type" value="Genomic_DNA"/>
</dbReference>
<protein>
    <submittedName>
        <fullName evidence="1">Uncharacterized protein</fullName>
    </submittedName>
</protein>
<gene>
    <name evidence="1" type="ORF">OPT61_g1073</name>
</gene>
<name>A0ACC2IRX8_9PLEO</name>